<dbReference type="CDD" id="cd23699">
    <property type="entry name" value="At5g63150_CTD"/>
    <property type="match status" value="1"/>
</dbReference>
<dbReference type="GO" id="GO:0005739">
    <property type="term" value="C:mitochondrion"/>
    <property type="evidence" value="ECO:0007669"/>
    <property type="project" value="UniProtKB-SubCell"/>
</dbReference>
<keyword evidence="8" id="KW-1185">Reference proteome</keyword>
<evidence type="ECO:0000256" key="2">
    <source>
        <dbReference type="ARBA" id="ARBA00023128"/>
    </source>
</evidence>
<evidence type="ECO:0000256" key="4">
    <source>
        <dbReference type="ARBA" id="ARBA00035682"/>
    </source>
</evidence>
<sequence length="311" mass="34949">MFARLAKRAAQPVSALRGTKNCNNNILRNPSLGLNAIRHQSSSSSSRDNDNSNNSEVEPISPNEKPVNASFELQQVDLAHGSFFALHRPLLGITNGPMFASNNGLFNDDDPEDAVVEDLTNYFSTLHPFSIGSSSLSLPSLSSPVTATATAWASLPPTLTDADQAADEFLRMMQDKHDRMSYFEQLELAQKAEAEEAAARLFRRMNTPSSKNKTQKTDQHRHQHQSMTANEQKESETKKAPSKIQIFCYDDNYSIRSVATVEAEAILDPLLNNENGMYLTSVLRKRRIKMRKHKYKKLRKRTRALRKKLGK</sequence>
<reference evidence="7 8" key="1">
    <citation type="submission" date="2016-07" db="EMBL/GenBank/DDBJ databases">
        <title>Pervasive Adenine N6-methylation of Active Genes in Fungi.</title>
        <authorList>
            <consortium name="DOE Joint Genome Institute"/>
            <person name="Mondo S.J."/>
            <person name="Dannebaum R.O."/>
            <person name="Kuo R.C."/>
            <person name="Labutti K."/>
            <person name="Haridas S."/>
            <person name="Kuo A."/>
            <person name="Salamov A."/>
            <person name="Ahrendt S.R."/>
            <person name="Lipzen A."/>
            <person name="Sullivan W."/>
            <person name="Andreopoulos W.B."/>
            <person name="Clum A."/>
            <person name="Lindquist E."/>
            <person name="Daum C."/>
            <person name="Ramamoorthy G.K."/>
            <person name="Gryganskyi A."/>
            <person name="Culley D."/>
            <person name="Magnuson J.K."/>
            <person name="James T.Y."/>
            <person name="O'Malley M.A."/>
            <person name="Stajich J.E."/>
            <person name="Spatafora J.W."/>
            <person name="Visel A."/>
            <person name="Grigoriev I.V."/>
        </authorList>
    </citation>
    <scope>NUCLEOTIDE SEQUENCE [LARGE SCALE GENOMIC DNA]</scope>
    <source>
        <strain evidence="7 8">NRRL 3116</strain>
    </source>
</reference>
<proteinExistence type="inferred from homology"/>
<gene>
    <name evidence="7" type="ORF">BCR41DRAFT_365875</name>
</gene>
<dbReference type="Proteomes" id="UP000193648">
    <property type="component" value="Unassembled WGS sequence"/>
</dbReference>
<dbReference type="GeneID" id="33568030"/>
<dbReference type="OrthoDB" id="2448553at2759"/>
<dbReference type="PANTHER" id="PTHR32035">
    <property type="entry name" value="AURORA KINASE A-INTERACTING PROTEIN"/>
    <property type="match status" value="1"/>
</dbReference>
<evidence type="ECO:0000259" key="6">
    <source>
        <dbReference type="SMART" id="SM01155"/>
    </source>
</evidence>
<dbReference type="InParanoid" id="A0A1Y2G186"/>
<dbReference type="EMBL" id="MCFF01000103">
    <property type="protein sequence ID" value="ORY90605.1"/>
    <property type="molecule type" value="Genomic_DNA"/>
</dbReference>
<dbReference type="STRING" id="64571.A0A1Y2G186"/>
<feature type="region of interest" description="Disordered" evidence="5">
    <location>
        <begin position="38"/>
        <end position="65"/>
    </location>
</feature>
<comment type="subcellular location">
    <subcellularLocation>
        <location evidence="1">Mitochondrion</location>
    </subcellularLocation>
</comment>
<feature type="region of interest" description="Disordered" evidence="5">
    <location>
        <begin position="203"/>
        <end position="239"/>
    </location>
</feature>
<dbReference type="SMART" id="SM01155">
    <property type="entry name" value="DUF1713"/>
    <property type="match status" value="1"/>
</dbReference>
<evidence type="ECO:0000256" key="3">
    <source>
        <dbReference type="ARBA" id="ARBA00035647"/>
    </source>
</evidence>
<evidence type="ECO:0000313" key="8">
    <source>
        <dbReference type="Proteomes" id="UP000193648"/>
    </source>
</evidence>
<organism evidence="7 8">
    <name type="scientific">Lobosporangium transversale</name>
    <dbReference type="NCBI Taxonomy" id="64571"/>
    <lineage>
        <taxon>Eukaryota</taxon>
        <taxon>Fungi</taxon>
        <taxon>Fungi incertae sedis</taxon>
        <taxon>Mucoromycota</taxon>
        <taxon>Mortierellomycotina</taxon>
        <taxon>Mortierellomycetes</taxon>
        <taxon>Mortierellales</taxon>
        <taxon>Mortierellaceae</taxon>
        <taxon>Lobosporangium</taxon>
    </lineage>
</organism>
<feature type="compositionally biased region" description="Low complexity" evidence="5">
    <location>
        <begin position="41"/>
        <end position="55"/>
    </location>
</feature>
<protein>
    <recommendedName>
        <fullName evidence="4">Small ribosomal subunit protein mS38</fullName>
    </recommendedName>
</protein>
<accession>A0A1Y2G186</accession>
<name>A0A1Y2G186_9FUNG</name>
<dbReference type="InterPro" id="IPR013177">
    <property type="entry name" value="Ribosomal_mS38_C"/>
</dbReference>
<dbReference type="RefSeq" id="XP_021875100.1">
    <property type="nucleotide sequence ID" value="XM_022026187.1"/>
</dbReference>
<dbReference type="Pfam" id="PF08213">
    <property type="entry name" value="COX24_C"/>
    <property type="match status" value="1"/>
</dbReference>
<evidence type="ECO:0000256" key="5">
    <source>
        <dbReference type="SAM" id="MobiDB-lite"/>
    </source>
</evidence>
<evidence type="ECO:0000256" key="1">
    <source>
        <dbReference type="ARBA" id="ARBA00004173"/>
    </source>
</evidence>
<dbReference type="AlphaFoldDB" id="A0A1Y2G186"/>
<comment type="caution">
    <text evidence="7">The sequence shown here is derived from an EMBL/GenBank/DDBJ whole genome shotgun (WGS) entry which is preliminary data.</text>
</comment>
<comment type="similarity">
    <text evidence="3">Belongs to the mitochondrion-specific ribosomal protein mS38 family.</text>
</comment>
<feature type="domain" description="Ribosomal protein mS38 C-terminal" evidence="6">
    <location>
        <begin position="278"/>
        <end position="311"/>
    </location>
</feature>
<keyword evidence="2" id="KW-0496">Mitochondrion</keyword>
<evidence type="ECO:0000313" key="7">
    <source>
        <dbReference type="EMBL" id="ORY90605.1"/>
    </source>
</evidence>
<dbReference type="PANTHER" id="PTHR32035:SF3">
    <property type="entry name" value="SMALL RIBOSOMAL SUBUNIT PROTEIN MS38"/>
    <property type="match status" value="1"/>
</dbReference>